<evidence type="ECO:0000313" key="2">
    <source>
        <dbReference type="EMBL" id="KAJ8308138.1"/>
    </source>
</evidence>
<accession>A0ABQ9ESG2</accession>
<dbReference type="Gene3D" id="2.60.120.650">
    <property type="entry name" value="Cupin"/>
    <property type="match status" value="1"/>
</dbReference>
<evidence type="ECO:0000313" key="3">
    <source>
        <dbReference type="Proteomes" id="UP001217089"/>
    </source>
</evidence>
<proteinExistence type="predicted"/>
<protein>
    <submittedName>
        <fullName evidence="2">Uncharacterized protein</fullName>
    </submittedName>
</protein>
<organism evidence="2 3">
    <name type="scientific">Tegillarca granosa</name>
    <name type="common">Malaysian cockle</name>
    <name type="synonym">Anadara granosa</name>
    <dbReference type="NCBI Taxonomy" id="220873"/>
    <lineage>
        <taxon>Eukaryota</taxon>
        <taxon>Metazoa</taxon>
        <taxon>Spiralia</taxon>
        <taxon>Lophotrochozoa</taxon>
        <taxon>Mollusca</taxon>
        <taxon>Bivalvia</taxon>
        <taxon>Autobranchia</taxon>
        <taxon>Pteriomorphia</taxon>
        <taxon>Arcoida</taxon>
        <taxon>Arcoidea</taxon>
        <taxon>Arcidae</taxon>
        <taxon>Tegillarca</taxon>
    </lineage>
</organism>
<dbReference type="EMBL" id="JARBDR010000657">
    <property type="protein sequence ID" value="KAJ8308138.1"/>
    <property type="molecule type" value="Genomic_DNA"/>
</dbReference>
<sequence length="251" mass="29655">MYRDKFYKYFIYFLSTMKTDEINSEEVGKMSLDEKIDYLDREIRLLHKFCLDSGYNPKQIEKSAEPFISACKSTSRKKWMQRLMGLSILIAFFSALVYCDPVYRLMLATGRKATIKILPIWDWTKLWDTDCLINNPLYSEETELSENDCEICKKLKSLDRVKNISIDGFTEEYLKNEKPVIVEDGTFDWPDEKKMTIEKLSHIYETHHVLKMFVGCQFKCSGLNRHGNHKIFLQQLTENKIKSGYAHWYGI</sequence>
<name>A0ABQ9ESG2_TEGGR</name>
<keyword evidence="1" id="KW-0472">Membrane</keyword>
<keyword evidence="3" id="KW-1185">Reference proteome</keyword>
<evidence type="ECO:0000256" key="1">
    <source>
        <dbReference type="SAM" id="Phobius"/>
    </source>
</evidence>
<reference evidence="2 3" key="1">
    <citation type="submission" date="2022-12" db="EMBL/GenBank/DDBJ databases">
        <title>Chromosome-level genome of Tegillarca granosa.</title>
        <authorList>
            <person name="Kim J."/>
        </authorList>
    </citation>
    <scope>NUCLEOTIDE SEQUENCE [LARGE SCALE GENOMIC DNA]</scope>
    <source>
        <strain evidence="2">Teg-2019</strain>
        <tissue evidence="2">Adductor muscle</tissue>
    </source>
</reference>
<keyword evidence="1" id="KW-0812">Transmembrane</keyword>
<comment type="caution">
    <text evidence="2">The sequence shown here is derived from an EMBL/GenBank/DDBJ whole genome shotgun (WGS) entry which is preliminary data.</text>
</comment>
<dbReference type="SUPFAM" id="SSF51197">
    <property type="entry name" value="Clavaminate synthase-like"/>
    <property type="match status" value="1"/>
</dbReference>
<feature type="transmembrane region" description="Helical" evidence="1">
    <location>
        <begin position="83"/>
        <end position="103"/>
    </location>
</feature>
<gene>
    <name evidence="2" type="ORF">KUTeg_013012</name>
</gene>
<keyword evidence="1" id="KW-1133">Transmembrane helix</keyword>
<dbReference type="Proteomes" id="UP001217089">
    <property type="component" value="Unassembled WGS sequence"/>
</dbReference>